<feature type="binding site" evidence="11">
    <location>
        <begin position="304"/>
        <end position="308"/>
    </location>
    <ligand>
        <name>FMN</name>
        <dbReference type="ChEBI" id="CHEBI:58210"/>
    </ligand>
</feature>
<dbReference type="NCBIfam" id="TIGR00033">
    <property type="entry name" value="aroC"/>
    <property type="match status" value="1"/>
</dbReference>
<feature type="binding site" evidence="11">
    <location>
        <position position="331"/>
    </location>
    <ligand>
        <name>FMN</name>
        <dbReference type="ChEBI" id="CHEBI:58210"/>
    </ligand>
</feature>
<evidence type="ECO:0000256" key="2">
    <source>
        <dbReference type="ARBA" id="ARBA00008014"/>
    </source>
</evidence>
<dbReference type="HAMAP" id="MF_00300">
    <property type="entry name" value="Chorismate_synth"/>
    <property type="match status" value="1"/>
</dbReference>
<comment type="catalytic activity">
    <reaction evidence="11 12">
        <text>5-O-(1-carboxyvinyl)-3-phosphoshikimate = chorismate + phosphate</text>
        <dbReference type="Rhea" id="RHEA:21020"/>
        <dbReference type="ChEBI" id="CHEBI:29748"/>
        <dbReference type="ChEBI" id="CHEBI:43474"/>
        <dbReference type="ChEBI" id="CHEBI:57701"/>
        <dbReference type="EC" id="4.2.3.5"/>
    </reaction>
</comment>
<dbReference type="Gene3D" id="3.60.150.10">
    <property type="entry name" value="Chorismate synthase AroC"/>
    <property type="match status" value="1"/>
</dbReference>
<evidence type="ECO:0000256" key="11">
    <source>
        <dbReference type="HAMAP-Rule" id="MF_00300"/>
    </source>
</evidence>
<comment type="subunit">
    <text evidence="11">Homotetramer.</text>
</comment>
<comment type="caution">
    <text evidence="11">Lacks conserved residue(s) required for the propagation of feature annotation.</text>
</comment>
<dbReference type="GO" id="GO:0004107">
    <property type="term" value="F:chorismate synthase activity"/>
    <property type="evidence" value="ECO:0007669"/>
    <property type="project" value="UniProtKB-UniRule"/>
</dbReference>
<evidence type="ECO:0000256" key="10">
    <source>
        <dbReference type="ARBA" id="ARBA00023239"/>
    </source>
</evidence>
<keyword evidence="8 11" id="KW-0521">NADP</keyword>
<dbReference type="EC" id="4.2.3.5" evidence="3 11"/>
<dbReference type="GO" id="GO:0010181">
    <property type="term" value="F:FMN binding"/>
    <property type="evidence" value="ECO:0007669"/>
    <property type="project" value="TreeGrafter"/>
</dbReference>
<feature type="binding site" evidence="11">
    <location>
        <position position="52"/>
    </location>
    <ligand>
        <name>NADP(+)</name>
        <dbReference type="ChEBI" id="CHEBI:58349"/>
    </ligand>
</feature>
<dbReference type="GO" id="GO:0009073">
    <property type="term" value="P:aromatic amino acid family biosynthetic process"/>
    <property type="evidence" value="ECO:0007669"/>
    <property type="project" value="UniProtKB-KW"/>
</dbReference>
<keyword evidence="10 11" id="KW-0456">Lyase</keyword>
<evidence type="ECO:0000256" key="1">
    <source>
        <dbReference type="ARBA" id="ARBA00005044"/>
    </source>
</evidence>
<evidence type="ECO:0000256" key="5">
    <source>
        <dbReference type="ARBA" id="ARBA00022630"/>
    </source>
</evidence>
<accession>A0A6N2TII9</accession>
<evidence type="ECO:0000256" key="8">
    <source>
        <dbReference type="ARBA" id="ARBA00022857"/>
    </source>
</evidence>
<protein>
    <recommendedName>
        <fullName evidence="3 11">Chorismate synthase</fullName>
        <shortName evidence="11">CS</shortName>
        <ecNumber evidence="3 11">4.2.3.5</ecNumber>
    </recommendedName>
    <alternativeName>
        <fullName evidence="11">5-enolpyruvylshikimate-3-phosphate phospholyase</fullName>
    </alternativeName>
</protein>
<gene>
    <name evidence="11 13" type="primary">aroC</name>
    <name evidence="13" type="ORF">CNLFYP112_01740</name>
</gene>
<dbReference type="PANTHER" id="PTHR21085:SF0">
    <property type="entry name" value="CHORISMATE SYNTHASE"/>
    <property type="match status" value="1"/>
</dbReference>
<evidence type="ECO:0000256" key="7">
    <source>
        <dbReference type="ARBA" id="ARBA00022827"/>
    </source>
</evidence>
<evidence type="ECO:0000256" key="12">
    <source>
        <dbReference type="RuleBase" id="RU000605"/>
    </source>
</evidence>
<dbReference type="InterPro" id="IPR000453">
    <property type="entry name" value="Chorismate_synth"/>
</dbReference>
<dbReference type="GO" id="GO:0008652">
    <property type="term" value="P:amino acid biosynthetic process"/>
    <property type="evidence" value="ECO:0007669"/>
    <property type="project" value="UniProtKB-KW"/>
</dbReference>
<dbReference type="InterPro" id="IPR035904">
    <property type="entry name" value="Chorismate_synth_AroC_sf"/>
</dbReference>
<keyword evidence="4 11" id="KW-0028">Amino-acid biosynthesis</keyword>
<keyword evidence="6 11" id="KW-0288">FMN</keyword>
<comment type="pathway">
    <text evidence="1 11 12">Metabolic intermediate biosynthesis; chorismate biosynthesis; chorismate from D-erythrose 4-phosphate and phosphoenolpyruvate: step 7/7.</text>
</comment>
<dbReference type="PANTHER" id="PTHR21085">
    <property type="entry name" value="CHORISMATE SYNTHASE"/>
    <property type="match status" value="1"/>
</dbReference>
<dbReference type="NCBIfam" id="NF003793">
    <property type="entry name" value="PRK05382.1"/>
    <property type="match status" value="1"/>
</dbReference>
<feature type="binding site" evidence="11">
    <location>
        <position position="47"/>
    </location>
    <ligand>
        <name>NADP(+)</name>
        <dbReference type="ChEBI" id="CHEBI:58349"/>
    </ligand>
</feature>
<dbReference type="Pfam" id="PF01264">
    <property type="entry name" value="Chorismate_synt"/>
    <property type="match status" value="1"/>
</dbReference>
<evidence type="ECO:0000256" key="3">
    <source>
        <dbReference type="ARBA" id="ARBA00013036"/>
    </source>
</evidence>
<dbReference type="PIRSF" id="PIRSF001456">
    <property type="entry name" value="Chorismate_synth"/>
    <property type="match status" value="1"/>
</dbReference>
<dbReference type="PROSITE" id="PS00787">
    <property type="entry name" value="CHORISMATE_SYNTHASE_1"/>
    <property type="match status" value="1"/>
</dbReference>
<comment type="function">
    <text evidence="11">Catalyzes the anti-1,4-elimination of the C-3 phosphate and the C-6 proR hydrogen from 5-enolpyruvylshikimate-3-phosphate (EPSP) to yield chorismate, which is the branch point compound that serves as the starting substrate for the three terminal pathways of aromatic amino acid biosynthesis. This reaction introduces a second double bond into the aromatic ring system.</text>
</comment>
<feature type="binding site" evidence="11">
    <location>
        <begin position="124"/>
        <end position="126"/>
    </location>
    <ligand>
        <name>FMN</name>
        <dbReference type="ChEBI" id="CHEBI:58210"/>
    </ligand>
</feature>
<dbReference type="PROSITE" id="PS00788">
    <property type="entry name" value="CHORISMATE_SYNTHASE_2"/>
    <property type="match status" value="1"/>
</dbReference>
<feature type="binding site" evidence="11">
    <location>
        <position position="289"/>
    </location>
    <ligand>
        <name>FMN</name>
        <dbReference type="ChEBI" id="CHEBI:58210"/>
    </ligand>
</feature>
<keyword evidence="7 11" id="KW-0274">FAD</keyword>
<dbReference type="GO" id="GO:0005829">
    <property type="term" value="C:cytosol"/>
    <property type="evidence" value="ECO:0007669"/>
    <property type="project" value="TreeGrafter"/>
</dbReference>
<dbReference type="UniPathway" id="UPA00053">
    <property type="reaction ID" value="UER00090"/>
</dbReference>
<dbReference type="SUPFAM" id="SSF103263">
    <property type="entry name" value="Chorismate synthase, AroC"/>
    <property type="match status" value="1"/>
</dbReference>
<sequence length="373" mass="40773">MKNTFGNNITVTIFGESHGPAIGAVIDGMPPGIKIDSSFIKKQLDKRKPKGKISTARVESDRVQIISGVFEDYSCGTPICLLIQNQNQHSKDYSKTKALARPSHADYSGDCKYLGFQDYRGGGHFSGRLTTPLVAVGAICLDMLASKGIYVASHLKSIKDIEDVSFSSDEELLKQQMDKVNDEYFATIDDAVKEPMNRVIEDAFHSLDSVGGTIETAIINMPAGVGEPYFDSVESILSHALYSVGAVKGVQFGTGFPISRMYGSQANDSFRMKDGKVITSTNHNGGINGGITNGMPIIITTAIKPTPSIYQKQDTINFRERSDEEICIEGRHDPCIAHRARVVIDSVVAIGLVDLLLTRYGQLYFQSEPKENF</sequence>
<evidence type="ECO:0000256" key="9">
    <source>
        <dbReference type="ARBA" id="ARBA00023141"/>
    </source>
</evidence>
<dbReference type="GO" id="GO:0009423">
    <property type="term" value="P:chorismate biosynthetic process"/>
    <property type="evidence" value="ECO:0007669"/>
    <property type="project" value="UniProtKB-UniRule"/>
</dbReference>
<name>A0A6N2TII9_9FIRM</name>
<reference evidence="13" key="1">
    <citation type="submission" date="2019-11" db="EMBL/GenBank/DDBJ databases">
        <authorList>
            <person name="Feng L."/>
        </authorList>
    </citation>
    <scope>NUCLEOTIDE SEQUENCE</scope>
    <source>
        <strain evidence="13">CnexileLFYP112</strain>
    </source>
</reference>
<evidence type="ECO:0000256" key="4">
    <source>
        <dbReference type="ARBA" id="ARBA00022605"/>
    </source>
</evidence>
<evidence type="ECO:0000256" key="6">
    <source>
        <dbReference type="ARBA" id="ARBA00022643"/>
    </source>
</evidence>
<comment type="similarity">
    <text evidence="2 11 12">Belongs to the chorismate synthase family.</text>
</comment>
<dbReference type="CDD" id="cd07304">
    <property type="entry name" value="Chorismate_synthase"/>
    <property type="match status" value="1"/>
</dbReference>
<keyword evidence="5 11" id="KW-0285">Flavoprotein</keyword>
<dbReference type="InterPro" id="IPR020541">
    <property type="entry name" value="Chorismate_synthase_CS"/>
</dbReference>
<proteinExistence type="inferred from homology"/>
<evidence type="ECO:0000313" key="13">
    <source>
        <dbReference type="EMBL" id="VYT03376.1"/>
    </source>
</evidence>
<dbReference type="EMBL" id="CACRTG010000011">
    <property type="protein sequence ID" value="VYT03376.1"/>
    <property type="molecule type" value="Genomic_DNA"/>
</dbReference>
<organism evidence="13">
    <name type="scientific">[Clostridium] nexile</name>
    <dbReference type="NCBI Taxonomy" id="29361"/>
    <lineage>
        <taxon>Bacteria</taxon>
        <taxon>Bacillati</taxon>
        <taxon>Bacillota</taxon>
        <taxon>Clostridia</taxon>
        <taxon>Lachnospirales</taxon>
        <taxon>Lachnospiraceae</taxon>
        <taxon>Tyzzerella</taxon>
    </lineage>
</organism>
<dbReference type="AlphaFoldDB" id="A0A6N2TII9"/>
<comment type="cofactor">
    <cofactor evidence="11 12">
        <name>FMNH2</name>
        <dbReference type="ChEBI" id="CHEBI:57618"/>
    </cofactor>
    <text evidence="11 12">Reduced FMN (FMNH(2)).</text>
</comment>
<keyword evidence="9 11" id="KW-0057">Aromatic amino acid biosynthesis</keyword>